<comment type="caution">
    <text evidence="2">The sequence shown here is derived from an EMBL/GenBank/DDBJ whole genome shotgun (WGS) entry which is preliminary data.</text>
</comment>
<feature type="compositionally biased region" description="Basic and acidic residues" evidence="1">
    <location>
        <begin position="97"/>
        <end position="111"/>
    </location>
</feature>
<accession>A0A9P4QX94</accession>
<reference evidence="2" key="1">
    <citation type="journal article" date="2020" name="Stud. Mycol.">
        <title>101 Dothideomycetes genomes: a test case for predicting lifestyles and emergence of pathogens.</title>
        <authorList>
            <person name="Haridas S."/>
            <person name="Albert R."/>
            <person name="Binder M."/>
            <person name="Bloem J."/>
            <person name="Labutti K."/>
            <person name="Salamov A."/>
            <person name="Andreopoulos B."/>
            <person name="Baker S."/>
            <person name="Barry K."/>
            <person name="Bills G."/>
            <person name="Bluhm B."/>
            <person name="Cannon C."/>
            <person name="Castanera R."/>
            <person name="Culley D."/>
            <person name="Daum C."/>
            <person name="Ezra D."/>
            <person name="Gonzalez J."/>
            <person name="Henrissat B."/>
            <person name="Kuo A."/>
            <person name="Liang C."/>
            <person name="Lipzen A."/>
            <person name="Lutzoni F."/>
            <person name="Magnuson J."/>
            <person name="Mondo S."/>
            <person name="Nolan M."/>
            <person name="Ohm R."/>
            <person name="Pangilinan J."/>
            <person name="Park H.-J."/>
            <person name="Ramirez L."/>
            <person name="Alfaro M."/>
            <person name="Sun H."/>
            <person name="Tritt A."/>
            <person name="Yoshinaga Y."/>
            <person name="Zwiers L.-H."/>
            <person name="Turgeon B."/>
            <person name="Goodwin S."/>
            <person name="Spatafora J."/>
            <person name="Crous P."/>
            <person name="Grigoriev I."/>
        </authorList>
    </citation>
    <scope>NUCLEOTIDE SEQUENCE</scope>
    <source>
        <strain evidence="2">CBS 125425</strain>
    </source>
</reference>
<protein>
    <submittedName>
        <fullName evidence="2">Uncharacterized protein</fullName>
    </submittedName>
</protein>
<gene>
    <name evidence="2" type="ORF">EJ04DRAFT_524920</name>
</gene>
<name>A0A9P4QX94_9PLEO</name>
<evidence type="ECO:0000313" key="3">
    <source>
        <dbReference type="Proteomes" id="UP000799444"/>
    </source>
</evidence>
<sequence>MVTYGPQWIKNPHTGKPQKVVNFIVAESIRLESLIPPSTLRDKSMEEVREHIFKISGWKDEPIGKPKQKKTRVASKKKKTAVKLKKVAGKAGQQKASFKDATPRATDDAGPHKASSKGATPQVAGDSGLQQASSKDATPPAFNDNPEVARTARMESSHDPAPDRFHGLILSQR</sequence>
<feature type="compositionally biased region" description="Basic residues" evidence="1">
    <location>
        <begin position="66"/>
        <end position="88"/>
    </location>
</feature>
<dbReference type="AlphaFoldDB" id="A0A9P4QX94"/>
<feature type="region of interest" description="Disordered" evidence="1">
    <location>
        <begin position="59"/>
        <end position="173"/>
    </location>
</feature>
<keyword evidence="3" id="KW-1185">Reference proteome</keyword>
<proteinExistence type="predicted"/>
<dbReference type="EMBL" id="ML996169">
    <property type="protein sequence ID" value="KAF2732938.1"/>
    <property type="molecule type" value="Genomic_DNA"/>
</dbReference>
<evidence type="ECO:0000313" key="2">
    <source>
        <dbReference type="EMBL" id="KAF2732938.1"/>
    </source>
</evidence>
<organism evidence="2 3">
    <name type="scientific">Polyplosphaeria fusca</name>
    <dbReference type="NCBI Taxonomy" id="682080"/>
    <lineage>
        <taxon>Eukaryota</taxon>
        <taxon>Fungi</taxon>
        <taxon>Dikarya</taxon>
        <taxon>Ascomycota</taxon>
        <taxon>Pezizomycotina</taxon>
        <taxon>Dothideomycetes</taxon>
        <taxon>Pleosporomycetidae</taxon>
        <taxon>Pleosporales</taxon>
        <taxon>Tetraplosphaeriaceae</taxon>
        <taxon>Polyplosphaeria</taxon>
    </lineage>
</organism>
<dbReference type="Proteomes" id="UP000799444">
    <property type="component" value="Unassembled WGS sequence"/>
</dbReference>
<feature type="compositionally biased region" description="Basic and acidic residues" evidence="1">
    <location>
        <begin position="150"/>
        <end position="166"/>
    </location>
</feature>
<evidence type="ECO:0000256" key="1">
    <source>
        <dbReference type="SAM" id="MobiDB-lite"/>
    </source>
</evidence>